<dbReference type="HOGENOM" id="CLU_020636_0_0_1"/>
<dbReference type="PaxDb" id="9986-ENSOCUP00000007853"/>
<organism evidence="4 5">
    <name type="scientific">Oryctolagus cuniculus</name>
    <name type="common">Rabbit</name>
    <dbReference type="NCBI Taxonomy" id="9986"/>
    <lineage>
        <taxon>Eukaryota</taxon>
        <taxon>Metazoa</taxon>
        <taxon>Chordata</taxon>
        <taxon>Craniata</taxon>
        <taxon>Vertebrata</taxon>
        <taxon>Euteleostomi</taxon>
        <taxon>Mammalia</taxon>
        <taxon>Eutheria</taxon>
        <taxon>Euarchontoglires</taxon>
        <taxon>Glires</taxon>
        <taxon>Lagomorpha</taxon>
        <taxon>Leporidae</taxon>
        <taxon>Oryctolagus</taxon>
    </lineage>
</organism>
<evidence type="ECO:0000256" key="2">
    <source>
        <dbReference type="SAM" id="MobiDB-lite"/>
    </source>
</evidence>
<dbReference type="KEGG" id="ocu:100354185"/>
<sequence length="867" mass="99348">MDASHEKLASMSESDAVSVSGLPQDLVRLKDLMCSDSPNCVETISTLSDLSQNEIMNGERENESKFTLCEAFCSTVHDLSPGSHTGGCYSENEQVQPVDTSSFPLEQRDPLREVHWAEVANEKMRTCQHLTEGFSDANKPDLQSHEYTYVEEISIKQDSFEEENPVETSLSTDNDPFANECVRQSPSSPALIYCSGETWDFTEKSLAACTARESALLHPPPQSCFCEDDVPYNVEKPSYKGSFSRCDLRANDKTQETEVASKEIQNFGEISETSVHPQEEVTVESMGSPEIASTWRPADVSWSDGAARQKCRTPDKEQSFESLQPLEEDMALNEVLKKLKHTNRRQQMRIQDLQCSNLYLEKKVRELQGKTAKQQGFVDIINKLKGHIEELIEDKYNIILEKNEADRTLQNLRETLADAQRHLQESRKEKEALQLEVRKIKVSFIRLQESYVTEMQQRSVSVNQWTQTDRVFGIKEGVQRLPRPRGGLEEVTPSALDLLKKEKDTQELEFLALQEEFQKHEKKNMEERQKLKSRLQKSVTQVKNLQFMWENERAKNTDLQQQVDEVKSENAKLQQQVARSQEQNRVPNYEVAQLEEQLEEVMEPGVTKNSKMLHSPLLLPCSPREEGSRAPPDVKRNSQLASKIHSLLALMLGLLTYQDIINPHAGHFRESEKVSDIMLQILKSFHLKKKNLDKELLKHKDKITTFRELIANEKAFHDHAFEVTGRDSNEAKNVRDLPVLLGAKLDKYHNLNEELDYLITKLGYLLESKEDHCGRLMEENDEYQRHLGNLINKVTSYEEIIRCADQRLEMSHSQIALLEERNKHLEDLLRRPRESARKPRLSENECASLGVLLKDAASTPVFLSING</sequence>
<dbReference type="GeneID" id="100354185"/>
<dbReference type="EMBL" id="AAGW02052288">
    <property type="status" value="NOT_ANNOTATED_CDS"/>
    <property type="molecule type" value="Genomic_DNA"/>
</dbReference>
<dbReference type="OMA" id="SKFTLCE"/>
<dbReference type="Ensembl" id="ENSOCUT00000009091.4">
    <property type="protein sequence ID" value="ENSOCUP00000007853.3"/>
    <property type="gene ID" value="ENSOCUG00000009089.4"/>
</dbReference>
<dbReference type="Bgee" id="ENSOCUG00000009089">
    <property type="expression patterns" value="Expressed in testis and 16 other cell types or tissues"/>
</dbReference>
<keyword evidence="5" id="KW-1185">Reference proteome</keyword>
<feature type="coiled-coil region" evidence="1">
    <location>
        <begin position="766"/>
        <end position="828"/>
    </location>
</feature>
<protein>
    <submittedName>
        <fullName evidence="4">Cancer antigen 1</fullName>
    </submittedName>
</protein>
<dbReference type="EMBL" id="AAGW02052289">
    <property type="status" value="NOT_ANNOTATED_CDS"/>
    <property type="molecule type" value="Genomic_DNA"/>
</dbReference>
<feature type="coiled-coil region" evidence="1">
    <location>
        <begin position="402"/>
        <end position="443"/>
    </location>
</feature>
<dbReference type="InParanoid" id="G1SWI8"/>
<dbReference type="PANTHER" id="PTHR36864">
    <property type="entry name" value="CANCER-ASSOCIATED GENE 1 PROTEIN"/>
    <property type="match status" value="1"/>
</dbReference>
<evidence type="ECO:0000256" key="1">
    <source>
        <dbReference type="SAM" id="Coils"/>
    </source>
</evidence>
<dbReference type="CTD" id="285782"/>
<reference evidence="4" key="2">
    <citation type="submission" date="2025-08" db="UniProtKB">
        <authorList>
            <consortium name="Ensembl"/>
        </authorList>
    </citation>
    <scope>IDENTIFICATION</scope>
    <source>
        <strain evidence="4">Thorbecke</strain>
    </source>
</reference>
<reference evidence="4" key="3">
    <citation type="submission" date="2025-09" db="UniProtKB">
        <authorList>
            <consortium name="Ensembl"/>
        </authorList>
    </citation>
    <scope>IDENTIFICATION</scope>
    <source>
        <strain evidence="4">Thorbecke</strain>
    </source>
</reference>
<dbReference type="InterPro" id="IPR029381">
    <property type="entry name" value="CAGE1_N"/>
</dbReference>
<dbReference type="Pfam" id="PF15066">
    <property type="entry name" value="CAGE1"/>
    <property type="match status" value="1"/>
</dbReference>
<accession>G1SWI8</accession>
<dbReference type="InterPro" id="IPR052686">
    <property type="entry name" value="CAGE1_homolog"/>
</dbReference>
<gene>
    <name evidence="4" type="primary">CAGE1</name>
</gene>
<keyword evidence="1" id="KW-0175">Coiled coil</keyword>
<evidence type="ECO:0000313" key="5">
    <source>
        <dbReference type="Proteomes" id="UP000001811"/>
    </source>
</evidence>
<evidence type="ECO:0000259" key="3">
    <source>
        <dbReference type="Pfam" id="PF15066"/>
    </source>
</evidence>
<dbReference type="eggNOG" id="KOG3650">
    <property type="taxonomic scope" value="Eukaryota"/>
</dbReference>
<dbReference type="GeneTree" id="ENSGT00390000001805"/>
<proteinExistence type="predicted"/>
<dbReference type="AlphaFoldDB" id="G1SWI8"/>
<reference evidence="4 5" key="1">
    <citation type="journal article" date="2011" name="Nature">
        <title>A high-resolution map of human evolutionary constraint using 29 mammals.</title>
        <authorList>
            <person name="Lindblad-Toh K."/>
            <person name="Garber M."/>
            <person name="Zuk O."/>
            <person name="Lin M.F."/>
            <person name="Parker B.J."/>
            <person name="Washietl S."/>
            <person name="Kheradpour P."/>
            <person name="Ernst J."/>
            <person name="Jordan G."/>
            <person name="Mauceli E."/>
            <person name="Ward L.D."/>
            <person name="Lowe C.B."/>
            <person name="Holloway A.K."/>
            <person name="Clamp M."/>
            <person name="Gnerre S."/>
            <person name="Alfoldi J."/>
            <person name="Beal K."/>
            <person name="Chang J."/>
            <person name="Clawson H."/>
            <person name="Cuff J."/>
            <person name="Di Palma F."/>
            <person name="Fitzgerald S."/>
            <person name="Flicek P."/>
            <person name="Guttman M."/>
            <person name="Hubisz M.J."/>
            <person name="Jaffe D.B."/>
            <person name="Jungreis I."/>
            <person name="Kent W.J."/>
            <person name="Kostka D."/>
            <person name="Lara M."/>
            <person name="Martins A.L."/>
            <person name="Massingham T."/>
            <person name="Moltke I."/>
            <person name="Raney B.J."/>
            <person name="Rasmussen M.D."/>
            <person name="Robinson J."/>
            <person name="Stark A."/>
            <person name="Vilella A.J."/>
            <person name="Wen J."/>
            <person name="Xie X."/>
            <person name="Zody M.C."/>
            <person name="Baldwin J."/>
            <person name="Bloom T."/>
            <person name="Chin C.W."/>
            <person name="Heiman D."/>
            <person name="Nicol R."/>
            <person name="Nusbaum C."/>
            <person name="Young S."/>
            <person name="Wilkinson J."/>
            <person name="Worley K.C."/>
            <person name="Kovar C.L."/>
            <person name="Muzny D.M."/>
            <person name="Gibbs R.A."/>
            <person name="Cree A."/>
            <person name="Dihn H.H."/>
            <person name="Fowler G."/>
            <person name="Jhangiani S."/>
            <person name="Joshi V."/>
            <person name="Lee S."/>
            <person name="Lewis L.R."/>
            <person name="Nazareth L.V."/>
            <person name="Okwuonu G."/>
            <person name="Santibanez J."/>
            <person name="Warren W.C."/>
            <person name="Mardis E.R."/>
            <person name="Weinstock G.M."/>
            <person name="Wilson R.K."/>
            <person name="Delehaunty K."/>
            <person name="Dooling D."/>
            <person name="Fronik C."/>
            <person name="Fulton L."/>
            <person name="Fulton B."/>
            <person name="Graves T."/>
            <person name="Minx P."/>
            <person name="Sodergren E."/>
            <person name="Birney E."/>
            <person name="Margulies E.H."/>
            <person name="Herrero J."/>
            <person name="Green E.D."/>
            <person name="Haussler D."/>
            <person name="Siepel A."/>
            <person name="Goldman N."/>
            <person name="Pollard K.S."/>
            <person name="Pedersen J.S."/>
            <person name="Lander E.S."/>
            <person name="Kellis M."/>
        </authorList>
    </citation>
    <scope>NUCLEOTIDE SEQUENCE [LARGE SCALE GENOMIC DNA]</scope>
    <source>
        <strain evidence="4 5">Thorbecke inbred</strain>
    </source>
</reference>
<dbReference type="STRING" id="9986.ENSOCUP00000007853"/>
<dbReference type="PANTHER" id="PTHR36864:SF1">
    <property type="entry name" value="CANCER-ASSOCIATED GENE 1 PROTEIN"/>
    <property type="match status" value="1"/>
</dbReference>
<dbReference type="EMBL" id="AAGW02052287">
    <property type="status" value="NOT_ANNOTATED_CDS"/>
    <property type="molecule type" value="Genomic_DNA"/>
</dbReference>
<name>G1SWI8_RABIT</name>
<dbReference type="Proteomes" id="UP000001811">
    <property type="component" value="Chromosome 12"/>
</dbReference>
<feature type="coiled-coil region" evidence="1">
    <location>
        <begin position="496"/>
        <end position="583"/>
    </location>
</feature>
<evidence type="ECO:0000313" key="4">
    <source>
        <dbReference type="Ensembl" id="ENSOCUP00000007853.3"/>
    </source>
</evidence>
<feature type="region of interest" description="Disordered" evidence="2">
    <location>
        <begin position="616"/>
        <end position="635"/>
    </location>
</feature>
<feature type="compositionally biased region" description="Basic and acidic residues" evidence="2">
    <location>
        <begin position="623"/>
        <end position="635"/>
    </location>
</feature>
<feature type="domain" description="Cancer-associated gene protein 1 N-terminal" evidence="3">
    <location>
        <begin position="11"/>
        <end position="543"/>
    </location>
</feature>
<dbReference type="SMR" id="G1SWI8"/>
<feature type="region of interest" description="Disordered" evidence="2">
    <location>
        <begin position="274"/>
        <end position="294"/>
    </location>
</feature>
<dbReference type="FunCoup" id="G1SWI8">
    <property type="interactions" value="4"/>
</dbReference>
<dbReference type="OrthoDB" id="9898225at2759"/>